<dbReference type="PANTHER" id="PTHR19241">
    <property type="entry name" value="ATP-BINDING CASSETTE TRANSPORTER"/>
    <property type="match status" value="1"/>
</dbReference>
<accession>A0A430KX12</accession>
<feature type="domain" description="ABC-2 type transporter transmembrane" evidence="7">
    <location>
        <begin position="2"/>
        <end position="147"/>
    </location>
</feature>
<keyword evidence="9" id="KW-1185">Reference proteome</keyword>
<keyword evidence="5 6" id="KW-0472">Membrane</keyword>
<evidence type="ECO:0000256" key="6">
    <source>
        <dbReference type="SAM" id="Phobius"/>
    </source>
</evidence>
<organism evidence="8 9">
    <name type="scientific">Fusarium euwallaceae</name>
    <dbReference type="NCBI Taxonomy" id="1147111"/>
    <lineage>
        <taxon>Eukaryota</taxon>
        <taxon>Fungi</taxon>
        <taxon>Dikarya</taxon>
        <taxon>Ascomycota</taxon>
        <taxon>Pezizomycotina</taxon>
        <taxon>Sordariomycetes</taxon>
        <taxon>Hypocreomycetidae</taxon>
        <taxon>Hypocreales</taxon>
        <taxon>Nectriaceae</taxon>
        <taxon>Fusarium</taxon>
        <taxon>Fusarium solani species complex</taxon>
    </lineage>
</organism>
<dbReference type="Proteomes" id="UP000287124">
    <property type="component" value="Unassembled WGS sequence"/>
</dbReference>
<evidence type="ECO:0000259" key="7">
    <source>
        <dbReference type="Pfam" id="PF01061"/>
    </source>
</evidence>
<dbReference type="GO" id="GO:0016020">
    <property type="term" value="C:membrane"/>
    <property type="evidence" value="ECO:0007669"/>
    <property type="project" value="UniProtKB-SubCell"/>
</dbReference>
<evidence type="ECO:0000256" key="4">
    <source>
        <dbReference type="ARBA" id="ARBA00022989"/>
    </source>
</evidence>
<comment type="subcellular location">
    <subcellularLocation>
        <location evidence="1">Membrane</location>
        <topology evidence="1">Multi-pass membrane protein</topology>
    </subcellularLocation>
</comment>
<comment type="caution">
    <text evidence="8">The sequence shown here is derived from an EMBL/GenBank/DDBJ whole genome shotgun (WGS) entry which is preliminary data.</text>
</comment>
<dbReference type="GO" id="GO:0140359">
    <property type="term" value="F:ABC-type transporter activity"/>
    <property type="evidence" value="ECO:0007669"/>
    <property type="project" value="InterPro"/>
</dbReference>
<evidence type="ECO:0000313" key="8">
    <source>
        <dbReference type="EMBL" id="RTE68018.1"/>
    </source>
</evidence>
<evidence type="ECO:0000256" key="5">
    <source>
        <dbReference type="ARBA" id="ARBA00023136"/>
    </source>
</evidence>
<gene>
    <name evidence="8" type="ORF">BHE90_017605</name>
</gene>
<protein>
    <submittedName>
        <fullName evidence="8">ZEB2-regulated ABC transporter 1</fullName>
    </submittedName>
</protein>
<feature type="transmembrane region" description="Helical" evidence="6">
    <location>
        <begin position="139"/>
        <end position="157"/>
    </location>
</feature>
<dbReference type="InterPro" id="IPR013525">
    <property type="entry name" value="ABC2_TM"/>
</dbReference>
<sequence length="184" mass="20946">MPYFVVQRSLYEVRERPSKVYSWKVFICSQIIVEIPWNTLMAVFMFVCFYYPIGLDGNAEPSDQVAERGALMFLLLWAFLMFTCTFTDLIIAGFNTAEAGANVANLLFMMCLMFCGILADPDSLPRFWIFMYRVSPFTYMTTAMMSVAVANTNVVCADNELVRFAPPTGQTCGEYLSEYIEMAD</sequence>
<evidence type="ECO:0000256" key="2">
    <source>
        <dbReference type="ARBA" id="ARBA00022448"/>
    </source>
</evidence>
<keyword evidence="3 6" id="KW-0812">Transmembrane</keyword>
<dbReference type="Pfam" id="PF01061">
    <property type="entry name" value="ABC2_membrane"/>
    <property type="match status" value="1"/>
</dbReference>
<feature type="transmembrane region" description="Helical" evidence="6">
    <location>
        <begin position="21"/>
        <end position="53"/>
    </location>
</feature>
<evidence type="ECO:0000256" key="1">
    <source>
        <dbReference type="ARBA" id="ARBA00004141"/>
    </source>
</evidence>
<dbReference type="EMBL" id="MIKF01001329">
    <property type="protein sequence ID" value="RTE68018.1"/>
    <property type="molecule type" value="Genomic_DNA"/>
</dbReference>
<keyword evidence="4 6" id="KW-1133">Transmembrane helix</keyword>
<reference evidence="8 9" key="1">
    <citation type="submission" date="2017-06" db="EMBL/GenBank/DDBJ databases">
        <title>Comparative genomic analysis of Ambrosia Fusariam Clade fungi.</title>
        <authorList>
            <person name="Stajich J.E."/>
            <person name="Carrillo J."/>
            <person name="Kijimoto T."/>
            <person name="Eskalen A."/>
            <person name="O'Donnell K."/>
            <person name="Kasson M."/>
        </authorList>
    </citation>
    <scope>NUCLEOTIDE SEQUENCE [LARGE SCALE GENOMIC DNA]</scope>
    <source>
        <strain evidence="8 9">UCR1854</strain>
    </source>
</reference>
<evidence type="ECO:0000313" key="9">
    <source>
        <dbReference type="Proteomes" id="UP000287124"/>
    </source>
</evidence>
<proteinExistence type="predicted"/>
<feature type="transmembrane region" description="Helical" evidence="6">
    <location>
        <begin position="73"/>
        <end position="94"/>
    </location>
</feature>
<feature type="transmembrane region" description="Helical" evidence="6">
    <location>
        <begin position="101"/>
        <end position="119"/>
    </location>
</feature>
<dbReference type="AlphaFoldDB" id="A0A430KX12"/>
<keyword evidence="2" id="KW-0813">Transport</keyword>
<name>A0A430KX12_9HYPO</name>
<evidence type="ECO:0000256" key="3">
    <source>
        <dbReference type="ARBA" id="ARBA00022692"/>
    </source>
</evidence>